<dbReference type="EMBL" id="LK932847">
    <property type="protein sequence ID" value="CDS94314.1"/>
    <property type="molecule type" value="Genomic_DNA"/>
</dbReference>
<organism evidence="2">
    <name type="scientific">Clostridioides difficile</name>
    <name type="common">Peptoclostridium difficile</name>
    <dbReference type="NCBI Taxonomy" id="1496"/>
    <lineage>
        <taxon>Bacteria</taxon>
        <taxon>Bacillati</taxon>
        <taxon>Bacillota</taxon>
        <taxon>Clostridia</taxon>
        <taxon>Peptostreptococcales</taxon>
        <taxon>Peptostreptococcaceae</taxon>
        <taxon>Clostridioides</taxon>
    </lineage>
</organism>
<name>A0A069AQZ5_CLODI</name>
<feature type="transmembrane region" description="Helical" evidence="1">
    <location>
        <begin position="40"/>
        <end position="56"/>
    </location>
</feature>
<proteinExistence type="predicted"/>
<sequence length="57" mass="6748">MMVDNRADFTVEQCCRIGMDTQNIGGRTGGNFQYKKTEQFFLYFFFNLQCVIFIFRG</sequence>
<keyword evidence="1" id="KW-0472">Membrane</keyword>
<protein>
    <submittedName>
        <fullName evidence="2">Uncharacterized protein</fullName>
    </submittedName>
</protein>
<accession>A0A069AQZ5</accession>
<reference evidence="2" key="1">
    <citation type="submission" date="2014-07" db="EMBL/GenBank/DDBJ databases">
        <authorList>
            <person name="Monot Marc"/>
        </authorList>
    </citation>
    <scope>NUCLEOTIDE SEQUENCE</scope>
    <source>
        <strain evidence="2">7032989</strain>
    </source>
</reference>
<dbReference type="AlphaFoldDB" id="A0A069AQZ5"/>
<gene>
    <name evidence="2" type="ORF">BN1095_1980002</name>
</gene>
<evidence type="ECO:0000256" key="1">
    <source>
        <dbReference type="SAM" id="Phobius"/>
    </source>
</evidence>
<evidence type="ECO:0000313" key="2">
    <source>
        <dbReference type="EMBL" id="CDS94314.1"/>
    </source>
</evidence>
<keyword evidence="1" id="KW-0812">Transmembrane</keyword>
<keyword evidence="1" id="KW-1133">Transmembrane helix</keyword>